<keyword evidence="2" id="KW-0732">Signal</keyword>
<proteinExistence type="predicted"/>
<protein>
    <recommendedName>
        <fullName evidence="5">Immunoglobulin subtype domain-containing protein</fullName>
    </recommendedName>
</protein>
<evidence type="ECO:0008006" key="5">
    <source>
        <dbReference type="Google" id="ProtNLM"/>
    </source>
</evidence>
<accession>A0AA47NZW1</accession>
<evidence type="ECO:0000313" key="4">
    <source>
        <dbReference type="Proteomes" id="UP001174136"/>
    </source>
</evidence>
<evidence type="ECO:0000313" key="3">
    <source>
        <dbReference type="EMBL" id="KAK0145126.1"/>
    </source>
</evidence>
<feature type="signal peptide" evidence="2">
    <location>
        <begin position="1"/>
        <end position="18"/>
    </location>
</feature>
<reference evidence="3" key="1">
    <citation type="journal article" date="2023" name="Front. Mar. Sci.">
        <title>A new Merluccius polli reference genome to investigate the effects of global change in West African waters.</title>
        <authorList>
            <person name="Mateo J.L."/>
            <person name="Blanco-Fernandez C."/>
            <person name="Garcia-Vazquez E."/>
            <person name="Machado-Schiaffino G."/>
        </authorList>
    </citation>
    <scope>NUCLEOTIDE SEQUENCE</scope>
    <source>
        <strain evidence="3">C29</strain>
        <tissue evidence="3">Fin</tissue>
    </source>
</reference>
<dbReference type="Gene3D" id="2.60.40.10">
    <property type="entry name" value="Immunoglobulins"/>
    <property type="match status" value="1"/>
</dbReference>
<gene>
    <name evidence="3" type="ORF">N1851_015980</name>
</gene>
<comment type="caution">
    <text evidence="3">The sequence shown here is derived from an EMBL/GenBank/DDBJ whole genome shotgun (WGS) entry which is preliminary data.</text>
</comment>
<feature type="compositionally biased region" description="Polar residues" evidence="1">
    <location>
        <begin position="181"/>
        <end position="194"/>
    </location>
</feature>
<evidence type="ECO:0000256" key="2">
    <source>
        <dbReference type="SAM" id="SignalP"/>
    </source>
</evidence>
<evidence type="ECO:0000256" key="1">
    <source>
        <dbReference type="SAM" id="MobiDB-lite"/>
    </source>
</evidence>
<name>A0AA47NZW1_MERPO</name>
<keyword evidence="4" id="KW-1185">Reference proteome</keyword>
<dbReference type="InterPro" id="IPR036179">
    <property type="entry name" value="Ig-like_dom_sf"/>
</dbReference>
<dbReference type="SUPFAM" id="SSF48726">
    <property type="entry name" value="Immunoglobulin"/>
    <property type="match status" value="1"/>
</dbReference>
<feature type="region of interest" description="Disordered" evidence="1">
    <location>
        <begin position="138"/>
        <end position="202"/>
    </location>
</feature>
<dbReference type="EMBL" id="JAOPHQ010002884">
    <property type="protein sequence ID" value="KAK0145126.1"/>
    <property type="molecule type" value="Genomic_DNA"/>
</dbReference>
<organism evidence="3 4">
    <name type="scientific">Merluccius polli</name>
    <name type="common">Benguela hake</name>
    <name type="synonym">Merluccius cadenati</name>
    <dbReference type="NCBI Taxonomy" id="89951"/>
    <lineage>
        <taxon>Eukaryota</taxon>
        <taxon>Metazoa</taxon>
        <taxon>Chordata</taxon>
        <taxon>Craniata</taxon>
        <taxon>Vertebrata</taxon>
        <taxon>Euteleostomi</taxon>
        <taxon>Actinopterygii</taxon>
        <taxon>Neopterygii</taxon>
        <taxon>Teleostei</taxon>
        <taxon>Neoteleostei</taxon>
        <taxon>Acanthomorphata</taxon>
        <taxon>Zeiogadaria</taxon>
        <taxon>Gadariae</taxon>
        <taxon>Gadiformes</taxon>
        <taxon>Gadoidei</taxon>
        <taxon>Merlucciidae</taxon>
        <taxon>Merluccius</taxon>
    </lineage>
</organism>
<dbReference type="Proteomes" id="UP001174136">
    <property type="component" value="Unassembled WGS sequence"/>
</dbReference>
<dbReference type="AlphaFoldDB" id="A0AA47NZW1"/>
<sequence>MKSVLWTWCLLAAAGVLAAQLYEEGETLTLGPGKTVQQPIIIIRWKYNGNLVVNWNSPDRVTYYGKFKGRTTLDAETLKLEIKDLTLSDGGTFSLETEKGPVNSYEVKVIKPGWEFGRDTGVSTPTLAMSATGSLVTTGSQDLGLTSHPKDGALDATESPSPSRGIGDLTEARGMSAPYCPSNTTASTNWSPIQRWTRPAPA</sequence>
<dbReference type="InterPro" id="IPR013783">
    <property type="entry name" value="Ig-like_fold"/>
</dbReference>
<feature type="chain" id="PRO_5041469835" description="Immunoglobulin subtype domain-containing protein" evidence="2">
    <location>
        <begin position="19"/>
        <end position="202"/>
    </location>
</feature>